<dbReference type="AlphaFoldDB" id="A0A8J3CZH8"/>
<comment type="caution">
    <text evidence="2">The sequence shown here is derived from an EMBL/GenBank/DDBJ whole genome shotgun (WGS) entry which is preliminary data.</text>
</comment>
<dbReference type="EMBL" id="BMYF01000019">
    <property type="protein sequence ID" value="GHB46713.1"/>
    <property type="molecule type" value="Genomic_DNA"/>
</dbReference>
<dbReference type="PANTHER" id="PTHR43566:SF1">
    <property type="entry name" value="AAA+ ATPASE DOMAIN-CONTAINING PROTEIN"/>
    <property type="match status" value="1"/>
</dbReference>
<accession>A0A8J3CZH8</accession>
<dbReference type="RefSeq" id="WP_189584328.1">
    <property type="nucleotide sequence ID" value="NZ_BMYF01000019.1"/>
</dbReference>
<dbReference type="Gene3D" id="3.40.50.300">
    <property type="entry name" value="P-loop containing nucleotide triphosphate hydrolases"/>
    <property type="match status" value="1"/>
</dbReference>
<keyword evidence="3" id="KW-1185">Reference proteome</keyword>
<protein>
    <submittedName>
        <fullName evidence="2">ATPase</fullName>
    </submittedName>
</protein>
<dbReference type="InterPro" id="IPR025420">
    <property type="entry name" value="DUF4143"/>
</dbReference>
<dbReference type="Pfam" id="PF13635">
    <property type="entry name" value="DUF4143"/>
    <property type="match status" value="1"/>
</dbReference>
<dbReference type="SUPFAM" id="SSF52540">
    <property type="entry name" value="P-loop containing nucleoside triphosphate hydrolases"/>
    <property type="match status" value="1"/>
</dbReference>
<evidence type="ECO:0000313" key="2">
    <source>
        <dbReference type="EMBL" id="GHB46713.1"/>
    </source>
</evidence>
<dbReference type="Pfam" id="PF13173">
    <property type="entry name" value="AAA_14"/>
    <property type="match status" value="1"/>
</dbReference>
<sequence length="378" mass="43987">MLQRELLQRIKENCFQGKVILLFGARQVGKTTLLESLVREFNVPTAWLNADESDILEAFNTAKTSSQLINLMGENNQLIIIDEAQQIDDIGKKLKLVYDSKLPIQVIATGSSSFELQDKTVEPLTGRKKTYQLFPVSYRELVENTSLIESRRLLDTRLVYGTYPEVISNPGQEKEVLIEIAQSYLYKDVLKVENIRKPNHIEKLLKALAFQVGSEVSYHELAQTVGNIDTATVEKYLDMLEKAFVIFKLPAFSRNLRNEIKKAKKYYFYDNGIRNVLMSNFALPEMRLDKGALWENFLMAERMKLNHYERRFVNSYFWRTHDKAEIDYIEEVDGMLHAFEFKWKEQKTRFPSSFLQTYPEHSTTVISKANFEVFLGLE</sequence>
<dbReference type="PANTHER" id="PTHR43566">
    <property type="entry name" value="CONSERVED PROTEIN"/>
    <property type="match status" value="1"/>
</dbReference>
<name>A0A8J3CZH8_9BACT</name>
<dbReference type="InterPro" id="IPR041682">
    <property type="entry name" value="AAA_14"/>
</dbReference>
<evidence type="ECO:0000313" key="3">
    <source>
        <dbReference type="Proteomes" id="UP000642809"/>
    </source>
</evidence>
<reference evidence="2" key="1">
    <citation type="journal article" date="2014" name="Int. J. Syst. Evol. Microbiol.">
        <title>Complete genome sequence of Corynebacterium casei LMG S-19264T (=DSM 44701T), isolated from a smear-ripened cheese.</title>
        <authorList>
            <consortium name="US DOE Joint Genome Institute (JGI-PGF)"/>
            <person name="Walter F."/>
            <person name="Albersmeier A."/>
            <person name="Kalinowski J."/>
            <person name="Ruckert C."/>
        </authorList>
    </citation>
    <scope>NUCLEOTIDE SEQUENCE</scope>
    <source>
        <strain evidence="2">KCTC 23224</strain>
    </source>
</reference>
<feature type="domain" description="AAA+ ATPase" evidence="1">
    <location>
        <begin position="16"/>
        <end position="136"/>
    </location>
</feature>
<dbReference type="SMART" id="SM00382">
    <property type="entry name" value="AAA"/>
    <property type="match status" value="1"/>
</dbReference>
<gene>
    <name evidence="2" type="ORF">GCM10008106_29600</name>
</gene>
<dbReference type="Proteomes" id="UP000642809">
    <property type="component" value="Unassembled WGS sequence"/>
</dbReference>
<dbReference type="InterPro" id="IPR027417">
    <property type="entry name" value="P-loop_NTPase"/>
</dbReference>
<reference evidence="2" key="2">
    <citation type="submission" date="2020-09" db="EMBL/GenBank/DDBJ databases">
        <authorList>
            <person name="Sun Q."/>
            <person name="Kim S."/>
        </authorList>
    </citation>
    <scope>NUCLEOTIDE SEQUENCE</scope>
    <source>
        <strain evidence="2">KCTC 23224</strain>
    </source>
</reference>
<proteinExistence type="predicted"/>
<organism evidence="2 3">
    <name type="scientific">Mongoliitalea lutea</name>
    <dbReference type="NCBI Taxonomy" id="849756"/>
    <lineage>
        <taxon>Bacteria</taxon>
        <taxon>Pseudomonadati</taxon>
        <taxon>Bacteroidota</taxon>
        <taxon>Cytophagia</taxon>
        <taxon>Cytophagales</taxon>
        <taxon>Cyclobacteriaceae</taxon>
        <taxon>Mongoliitalea</taxon>
    </lineage>
</organism>
<dbReference type="InterPro" id="IPR003593">
    <property type="entry name" value="AAA+_ATPase"/>
</dbReference>
<evidence type="ECO:0000259" key="1">
    <source>
        <dbReference type="SMART" id="SM00382"/>
    </source>
</evidence>